<comment type="caution">
    <text evidence="1">The sequence shown here is derived from an EMBL/GenBank/DDBJ whole genome shotgun (WGS) entry which is preliminary data.</text>
</comment>
<dbReference type="AlphaFoldDB" id="A0A109LG86"/>
<dbReference type="EMBL" id="LCYA01000083">
    <property type="protein sequence ID" value="KWV86988.1"/>
    <property type="molecule type" value="Genomic_DNA"/>
</dbReference>
<proteinExistence type="predicted"/>
<reference evidence="1 2" key="1">
    <citation type="submission" date="2015-05" db="EMBL/GenBank/DDBJ databases">
        <title>A genomic and transcriptomic approach to investigate the blue pigment phenotype in Pseudomonas fluorescens.</title>
        <authorList>
            <person name="Andreani N.A."/>
            <person name="Cardazzo B."/>
        </authorList>
    </citation>
    <scope>NUCLEOTIDE SEQUENCE [LARGE SCALE GENOMIC DNA]</scope>
    <source>
        <strain evidence="1 2">Ps_22</strain>
    </source>
</reference>
<evidence type="ECO:0000313" key="1">
    <source>
        <dbReference type="EMBL" id="KWV86988.1"/>
    </source>
</evidence>
<name>A0A109LG86_PSEFL</name>
<organism evidence="1 2">
    <name type="scientific">Pseudomonas fluorescens</name>
    <dbReference type="NCBI Taxonomy" id="294"/>
    <lineage>
        <taxon>Bacteria</taxon>
        <taxon>Pseudomonadati</taxon>
        <taxon>Pseudomonadota</taxon>
        <taxon>Gammaproteobacteria</taxon>
        <taxon>Pseudomonadales</taxon>
        <taxon>Pseudomonadaceae</taxon>
        <taxon>Pseudomonas</taxon>
    </lineage>
</organism>
<protein>
    <submittedName>
        <fullName evidence="1">Uncharacterized protein</fullName>
    </submittedName>
</protein>
<evidence type="ECO:0000313" key="2">
    <source>
        <dbReference type="Proteomes" id="UP000061348"/>
    </source>
</evidence>
<accession>A0A109LG86</accession>
<gene>
    <name evidence="1" type="ORF">PFLmoz3_03453</name>
</gene>
<sequence length="94" mass="9974">MGCQDLGENLVVALVQFFEGIEFGAILGDIDRPCVAGHMLLKPSLERLVVLFVGFGNALVLVDPDQLLGLQVAVDPGAANHGAEKHPGHRIVPH</sequence>
<dbReference type="Proteomes" id="UP000061348">
    <property type="component" value="Unassembled WGS sequence"/>
</dbReference>